<protein>
    <submittedName>
        <fullName evidence="1">Uncharacterized protein</fullName>
    </submittedName>
</protein>
<gene>
    <name evidence="1" type="ORF">AKAW2_30397S</name>
</gene>
<dbReference type="EMBL" id="AP024427">
    <property type="protein sequence ID" value="BCR97078.1"/>
    <property type="molecule type" value="Genomic_DNA"/>
</dbReference>
<proteinExistence type="predicted"/>
<dbReference type="KEGG" id="aluc:AKAW2_30397S"/>
<dbReference type="AlphaFoldDB" id="A0A7R7W638"/>
<reference evidence="1" key="2">
    <citation type="submission" date="2021-02" db="EMBL/GenBank/DDBJ databases">
        <title>Aspergillus luchuensis mut. kawachii IFO 4304 genome sequence.</title>
        <authorList>
            <person name="Mori K."/>
            <person name="Kadooka C."/>
            <person name="Goto M."/>
            <person name="Futagami T."/>
        </authorList>
    </citation>
    <scope>NUCLEOTIDE SEQUENCE</scope>
    <source>
        <strain evidence="1">IFO 4308</strain>
    </source>
</reference>
<evidence type="ECO:0000313" key="1">
    <source>
        <dbReference type="EMBL" id="BCR97078.1"/>
    </source>
</evidence>
<name>A0A7R7W638_ASPKA</name>
<dbReference type="Proteomes" id="UP000661280">
    <property type="component" value="Chromosome 3"/>
</dbReference>
<reference evidence="1" key="1">
    <citation type="submission" date="2021-01" db="EMBL/GenBank/DDBJ databases">
        <authorList>
            <consortium name="Aspergillus luchuensis mut. kawachii IFO 4304 genome sequencing consortium"/>
            <person name="Kazuki M."/>
            <person name="Futagami T."/>
        </authorList>
    </citation>
    <scope>NUCLEOTIDE SEQUENCE</scope>
    <source>
        <strain evidence="1">IFO 4308</strain>
    </source>
</reference>
<keyword evidence="2" id="KW-1185">Reference proteome</keyword>
<dbReference type="GeneID" id="64958403"/>
<evidence type="ECO:0000313" key="2">
    <source>
        <dbReference type="Proteomes" id="UP000661280"/>
    </source>
</evidence>
<dbReference type="RefSeq" id="XP_041540844.1">
    <property type="nucleotide sequence ID" value="XM_041686907.1"/>
</dbReference>
<organism evidence="1 2">
    <name type="scientific">Aspergillus kawachii</name>
    <name type="common">White koji mold</name>
    <name type="synonym">Aspergillus awamori var. kawachi</name>
    <dbReference type="NCBI Taxonomy" id="1069201"/>
    <lineage>
        <taxon>Eukaryota</taxon>
        <taxon>Fungi</taxon>
        <taxon>Dikarya</taxon>
        <taxon>Ascomycota</taxon>
        <taxon>Pezizomycotina</taxon>
        <taxon>Eurotiomycetes</taxon>
        <taxon>Eurotiomycetidae</taxon>
        <taxon>Eurotiales</taxon>
        <taxon>Aspergillaceae</taxon>
        <taxon>Aspergillus</taxon>
        <taxon>Aspergillus subgen. Circumdati</taxon>
    </lineage>
</organism>
<sequence length="106" mass="12456">MEIMAPTIFGSPTGHDMVLACIDDVNIHRVSIRLSIILCLSLFYRWLDRERYQDKTWRRVLHIVVFGYTAPRVTRIHPLLYPTFLSGRKDATAQEYADWAWTLLTM</sequence>
<accession>A0A7R7W638</accession>